<dbReference type="RefSeq" id="WP_128197145.1">
    <property type="nucleotide sequence ID" value="NZ_SACJ01000013.1"/>
</dbReference>
<name>A0A437KLY6_9FLAO</name>
<reference evidence="1 2" key="1">
    <citation type="submission" date="2019-01" db="EMBL/GenBank/DDBJ databases">
        <authorList>
            <person name="Chen W.-M."/>
        </authorList>
    </citation>
    <scope>NUCLEOTIDE SEQUENCE [LARGE SCALE GENOMIC DNA]</scope>
    <source>
        <strain evidence="1 2">BBQ-12</strain>
    </source>
</reference>
<accession>A0A437KLY6</accession>
<dbReference type="PROSITE" id="PS51257">
    <property type="entry name" value="PROKAR_LIPOPROTEIN"/>
    <property type="match status" value="1"/>
</dbReference>
<evidence type="ECO:0000313" key="1">
    <source>
        <dbReference type="EMBL" id="RVT72245.1"/>
    </source>
</evidence>
<gene>
    <name evidence="1" type="ORF">EOD40_15710</name>
</gene>
<comment type="caution">
    <text evidence="1">The sequence shown here is derived from an EMBL/GenBank/DDBJ whole genome shotgun (WGS) entry which is preliminary data.</text>
</comment>
<dbReference type="AlphaFoldDB" id="A0A437KLY6"/>
<organism evidence="1 2">
    <name type="scientific">Flavobacterium sufflavum</name>
    <dbReference type="NCBI Taxonomy" id="1921138"/>
    <lineage>
        <taxon>Bacteria</taxon>
        <taxon>Pseudomonadati</taxon>
        <taxon>Bacteroidota</taxon>
        <taxon>Flavobacteriia</taxon>
        <taxon>Flavobacteriales</taxon>
        <taxon>Flavobacteriaceae</taxon>
        <taxon>Flavobacterium</taxon>
    </lineage>
</organism>
<dbReference type="EMBL" id="SACJ01000013">
    <property type="protein sequence ID" value="RVT72245.1"/>
    <property type="molecule type" value="Genomic_DNA"/>
</dbReference>
<protein>
    <recommendedName>
        <fullName evidence="3">DUF4142 domain-containing protein</fullName>
    </recommendedName>
</protein>
<proteinExistence type="predicted"/>
<keyword evidence="2" id="KW-1185">Reference proteome</keyword>
<evidence type="ECO:0000313" key="2">
    <source>
        <dbReference type="Proteomes" id="UP000285211"/>
    </source>
</evidence>
<evidence type="ECO:0008006" key="3">
    <source>
        <dbReference type="Google" id="ProtNLM"/>
    </source>
</evidence>
<dbReference type="OrthoDB" id="1347570at2"/>
<sequence>MSTIKRYKTILFFILFSISCLILTSCEKKNKDKKSIINTKVDAQVLIEIAESNLKVVAITQKAREREMENSTRTVFQKIESDHIELKNKIKKIAKDNFIIIPSTLYDTKPLKLFISEANTYLYLKKTTDLLLAELEYYKNIAITTQNIALKVLATESITNIQNNISVIQKELKTQG</sequence>
<dbReference type="Proteomes" id="UP000285211">
    <property type="component" value="Unassembled WGS sequence"/>
</dbReference>